<dbReference type="RefSeq" id="WP_182529748.1">
    <property type="nucleotide sequence ID" value="NZ_JACGXL010000001.1"/>
</dbReference>
<name>A0A839F3C0_9GAMM</name>
<keyword evidence="2" id="KW-1185">Reference proteome</keyword>
<dbReference type="Proteomes" id="UP000550401">
    <property type="component" value="Unassembled WGS sequence"/>
</dbReference>
<reference evidence="1 2" key="1">
    <citation type="submission" date="2020-07" db="EMBL/GenBank/DDBJ databases">
        <title>Genomic Encyclopedia of Type Strains, Phase IV (KMG-V): Genome sequencing to study the core and pangenomes of soil and plant-associated prokaryotes.</title>
        <authorList>
            <person name="Whitman W."/>
        </authorList>
    </citation>
    <scope>NUCLEOTIDE SEQUENCE [LARGE SCALE GENOMIC DNA]</scope>
    <source>
        <strain evidence="1 2">RH2WT43</strain>
    </source>
</reference>
<sequence length="118" mass="13041">MHARIRYDSLDLTPPKGVAACAERGLLLRRLHHRGGTAVGVARARDLASRRQVSPATVRRMVSFFTRHAVDAQAPGWADRDEPSTGYIAWLLWGGDPGRRWAEKLVQRMQRIDGGAGG</sequence>
<accession>A0A839F3C0</accession>
<evidence type="ECO:0000313" key="1">
    <source>
        <dbReference type="EMBL" id="MBA8886691.1"/>
    </source>
</evidence>
<dbReference type="EMBL" id="JACGXL010000001">
    <property type="protein sequence ID" value="MBA8886691.1"/>
    <property type="molecule type" value="Genomic_DNA"/>
</dbReference>
<gene>
    <name evidence="1" type="ORF">FHW12_000882</name>
</gene>
<proteinExistence type="predicted"/>
<dbReference type="AlphaFoldDB" id="A0A839F3C0"/>
<evidence type="ECO:0000313" key="2">
    <source>
        <dbReference type="Proteomes" id="UP000550401"/>
    </source>
</evidence>
<comment type="caution">
    <text evidence="1">The sequence shown here is derived from an EMBL/GenBank/DDBJ whole genome shotgun (WGS) entry which is preliminary data.</text>
</comment>
<organism evidence="1 2">
    <name type="scientific">Dokdonella fugitiva</name>
    <dbReference type="NCBI Taxonomy" id="328517"/>
    <lineage>
        <taxon>Bacteria</taxon>
        <taxon>Pseudomonadati</taxon>
        <taxon>Pseudomonadota</taxon>
        <taxon>Gammaproteobacteria</taxon>
        <taxon>Lysobacterales</taxon>
        <taxon>Rhodanobacteraceae</taxon>
        <taxon>Dokdonella</taxon>
    </lineage>
</organism>
<protein>
    <submittedName>
        <fullName evidence="1">Uncharacterized protein</fullName>
    </submittedName>
</protein>